<dbReference type="SUPFAM" id="SSF54556">
    <property type="entry name" value="Chitinase insertion domain"/>
    <property type="match status" value="1"/>
</dbReference>
<dbReference type="InterPro" id="IPR036779">
    <property type="entry name" value="LysM_dom_sf"/>
</dbReference>
<dbReference type="SMART" id="SM00270">
    <property type="entry name" value="ChtBD1"/>
    <property type="match status" value="1"/>
</dbReference>
<evidence type="ECO:0000259" key="18">
    <source>
        <dbReference type="PROSITE" id="PS50941"/>
    </source>
</evidence>
<dbReference type="CDD" id="cd02878">
    <property type="entry name" value="GH18_zymocin_alpha"/>
    <property type="match status" value="1"/>
</dbReference>
<proteinExistence type="inferred from homology"/>
<dbReference type="InterPro" id="IPR029070">
    <property type="entry name" value="Chitinase_insertion_sf"/>
</dbReference>
<feature type="disulfide bond" evidence="14">
    <location>
        <begin position="479"/>
        <end position="491"/>
    </location>
</feature>
<comment type="similarity">
    <text evidence="13">Belongs to the secreted LysM effector family.</text>
</comment>
<dbReference type="Gene3D" id="3.30.60.10">
    <property type="entry name" value="Endochitinase-like"/>
    <property type="match status" value="1"/>
</dbReference>
<dbReference type="Pfam" id="PF00187">
    <property type="entry name" value="Chitin_bind_1"/>
    <property type="match status" value="1"/>
</dbReference>
<dbReference type="Gene3D" id="3.20.20.80">
    <property type="entry name" value="Glycosidases"/>
    <property type="match status" value="1"/>
</dbReference>
<dbReference type="InterPro" id="IPR017853">
    <property type="entry name" value="GH"/>
</dbReference>
<feature type="disulfide bond" evidence="14">
    <location>
        <begin position="518"/>
        <end position="522"/>
    </location>
</feature>
<keyword evidence="9" id="KW-0843">Virulence</keyword>
<dbReference type="SUPFAM" id="SSF54106">
    <property type="entry name" value="LysM domain"/>
    <property type="match status" value="1"/>
</dbReference>
<evidence type="ECO:0000256" key="16">
    <source>
        <dbReference type="SAM" id="MobiDB-lite"/>
    </source>
</evidence>
<evidence type="ECO:0000256" key="15">
    <source>
        <dbReference type="RuleBase" id="RU000489"/>
    </source>
</evidence>
<feature type="domain" description="LysM" evidence="19">
    <location>
        <begin position="390"/>
        <end position="438"/>
    </location>
</feature>
<dbReference type="GO" id="GO:0005576">
    <property type="term" value="C:extracellular region"/>
    <property type="evidence" value="ECO:0007669"/>
    <property type="project" value="UniProtKB-SubCell"/>
</dbReference>
<dbReference type="PROSITE" id="PS01095">
    <property type="entry name" value="GH18_1"/>
    <property type="match status" value="1"/>
</dbReference>
<dbReference type="GO" id="GO:0008843">
    <property type="term" value="F:endochitinase activity"/>
    <property type="evidence" value="ECO:0007669"/>
    <property type="project" value="UniProtKB-EC"/>
</dbReference>
<keyword evidence="12" id="KW-0624">Polysaccharide degradation</keyword>
<dbReference type="InterPro" id="IPR053214">
    <property type="entry name" value="LysM12-like"/>
</dbReference>
<dbReference type="eggNOG" id="KOG2806">
    <property type="taxonomic scope" value="Eukaryota"/>
</dbReference>
<keyword evidence="8" id="KW-0146">Chitin degradation</keyword>
<feature type="domain" description="Chitin-binding type-1" evidence="18">
    <location>
        <begin position="451"/>
        <end position="524"/>
    </location>
</feature>
<feature type="region of interest" description="Disordered" evidence="16">
    <location>
        <begin position="1162"/>
        <end position="1192"/>
    </location>
</feature>
<accession>A0A014QV38</accession>
<dbReference type="InterPro" id="IPR001579">
    <property type="entry name" value="Glyco_hydro_18_chit_AS"/>
</dbReference>
<feature type="domain" description="GH18" evidence="20">
    <location>
        <begin position="536"/>
        <end position="897"/>
    </location>
</feature>
<keyword evidence="14" id="KW-1015">Disulfide bond</keyword>
<dbReference type="SMART" id="SM00257">
    <property type="entry name" value="LysM"/>
    <property type="match status" value="2"/>
</dbReference>
<feature type="chain" id="PRO_5001473364" description="chitinase" evidence="17">
    <location>
        <begin position="23"/>
        <end position="1302"/>
    </location>
</feature>
<evidence type="ECO:0000256" key="3">
    <source>
        <dbReference type="ARBA" id="ARBA00008682"/>
    </source>
</evidence>
<dbReference type="CDD" id="cd00035">
    <property type="entry name" value="ChtBD1"/>
    <property type="match status" value="1"/>
</dbReference>
<dbReference type="GO" id="GO:0000272">
    <property type="term" value="P:polysaccharide catabolic process"/>
    <property type="evidence" value="ECO:0007669"/>
    <property type="project" value="UniProtKB-KW"/>
</dbReference>
<dbReference type="GO" id="GO:0008061">
    <property type="term" value="F:chitin binding"/>
    <property type="evidence" value="ECO:0007669"/>
    <property type="project" value="UniProtKB-UniRule"/>
</dbReference>
<comment type="similarity">
    <text evidence="3">Belongs to the glycosyl hydrolase 18 family. Chitinase class V subfamily.</text>
</comment>
<dbReference type="SUPFAM" id="SSF51445">
    <property type="entry name" value="(Trans)glycosidases"/>
    <property type="match status" value="1"/>
</dbReference>
<dbReference type="InterPro" id="IPR018371">
    <property type="entry name" value="Chitin-binding_1_CS"/>
</dbReference>
<dbReference type="Gene3D" id="3.10.350.10">
    <property type="entry name" value="LysM domain"/>
    <property type="match status" value="2"/>
</dbReference>
<comment type="catalytic activity">
    <reaction evidence="1">
        <text>Random endo-hydrolysis of N-acetyl-beta-D-glucosaminide (1-&gt;4)-beta-linkages in chitin and chitodextrins.</text>
        <dbReference type="EC" id="3.2.1.14"/>
    </reaction>
</comment>
<dbReference type="InterPro" id="IPR036861">
    <property type="entry name" value="Endochitinase-like_sf"/>
</dbReference>
<sequence length="1302" mass="143083">MRQCTLWPQLAALVLALGHAFAQEADTLKNKIGWTEEELLRDLTPIPTGVPQNDPWALPLIDGCPRNCVEAGPDSANWTQLYDQNHLSLCKYPLLFAFNVHNGPSRYSTIRVCALNGGDGKRSTSAVVVPEKDGDAAPPATGLPTASFSECGAGESTTKATVKAGFDVLSENTRSDAMSAANFLISHLSSNTACGNIILFAKFGVALVGLYAGADLKKDRAAELLHKYCGSLALEMCDNAAKTSTTIGIFASEGNDIGRVQEALRTWALGECLPSQGMRVVEKSVELGILQSTAQRNASNSTQVEGEKSRRSLANLLTARGECRAIQVDNGDSCASLASKCGISGAQFTKYNSDSKLHICSTLMKGRWVCCSGGDLPDKRPKRQADGTCYTLKVDSGDSCWGITTSYGITTDELNKWNKETWGWQGCAGLQKDQIICLSSGNSPMPAPVDGVTCGPQKPGTRKPSGSFTGKDLAKLNPCPLNACCSGWGYCGTTAEFCTESLADTGAPGTHKPGTNGCISNCNMNIIRSPEPAASFLSIGYFEGYGLTKMCDRVDIRTIDLKKYTHIHFAFATVTANTFDVNMGPTLNQFYYFKQLTGVKKILAFGGWTFSTDPATYGIFRTGVSPAHRLQMAQNIAKFIIDNELDGVDIDWEYPAAPDLPDIPAGDPAEGINYLKFLITLKQLLPADKTLSFAAPASFWYLKGFPIAQIMKVVDYVVYMTYDLHGQWDYGNKWSTPGCPAGNCLRSHVNMTETLNALSMITKAGAPSNKIAVGVTSYGRSFKMATPGCTGPMCTYTGPKSQAAKGRCTDTAGYISQNEIDYIIKNNPSATKLYDDASLSDILIYDETEWVAYMSADNKKKRRHLYRALNFLGTSDWAISLDGTDLVKPEPSTMSPVGPSLARPGVMDLLIHDSCKIKGRLEKVQEAWFEAGDISKAPYEWSRWNRYQKAMDNYFGKRSGQVPIIGTDKLWENFKRHSSLHFGRSLYGFKIMNMYTYIFCDEAELPKKVHEDYNVVCVNAKKGNKHVAAVTYRYPGTWFWSEYYILLCPGFLDELPNQPKFTSLKDLAYEADSFPLLQQQINRWSSGVRAVTMYHEVAHFQDVSDPECGKIEFYNPREIVVKARSGSRIEYEELLRNAHSWALAAVSMWMMKRWPNIDVPLPRNMKPQSEGDNDDDDGAFADHVDPDTSFDASRVDPSKFTWLSRLTSTDRELGFDCVEGEYQHEDQCKAFCNNGGNGKCAKKDNGRWQCSSCKNATKCSAGVYKTDEECNSNCKGGSCSANFECDPDKRTCDDPPIIKCAC</sequence>
<evidence type="ECO:0000256" key="7">
    <source>
        <dbReference type="ARBA" id="ARBA00022801"/>
    </source>
</evidence>
<keyword evidence="17" id="KW-0732">Signal</keyword>
<evidence type="ECO:0000256" key="10">
    <source>
        <dbReference type="ARBA" id="ARBA00023277"/>
    </source>
</evidence>
<dbReference type="InterPro" id="IPR001223">
    <property type="entry name" value="Glyco_hydro18_cat"/>
</dbReference>
<dbReference type="InterPro" id="IPR011583">
    <property type="entry name" value="Chitinase_II/V-like_cat"/>
</dbReference>
<comment type="subcellular location">
    <subcellularLocation>
        <location evidence="2">Secreted</location>
    </subcellularLocation>
</comment>
<dbReference type="SUPFAM" id="SSF57016">
    <property type="entry name" value="Plant lectins/antimicrobial peptides"/>
    <property type="match status" value="1"/>
</dbReference>
<dbReference type="PROSITE" id="PS51782">
    <property type="entry name" value="LYSM"/>
    <property type="match status" value="2"/>
</dbReference>
<evidence type="ECO:0000256" key="8">
    <source>
        <dbReference type="ARBA" id="ARBA00023024"/>
    </source>
</evidence>
<dbReference type="GO" id="GO:0008237">
    <property type="term" value="F:metallopeptidase activity"/>
    <property type="evidence" value="ECO:0007669"/>
    <property type="project" value="InterPro"/>
</dbReference>
<keyword evidence="7 15" id="KW-0378">Hydrolase</keyword>
<evidence type="ECO:0000256" key="4">
    <source>
        <dbReference type="ARBA" id="ARBA00012729"/>
    </source>
</evidence>
<gene>
    <name evidence="21" type="ORF">X797_009276</name>
</gene>
<dbReference type="PROSITE" id="PS51910">
    <property type="entry name" value="GH18_2"/>
    <property type="match status" value="1"/>
</dbReference>
<dbReference type="Proteomes" id="UP000030151">
    <property type="component" value="Unassembled WGS sequence"/>
</dbReference>
<evidence type="ECO:0000259" key="20">
    <source>
        <dbReference type="PROSITE" id="PS51910"/>
    </source>
</evidence>
<keyword evidence="11 15" id="KW-0326">Glycosidase</keyword>
<organism evidence="21 22">
    <name type="scientific">Metarhizium robertsii</name>
    <dbReference type="NCBI Taxonomy" id="568076"/>
    <lineage>
        <taxon>Eukaryota</taxon>
        <taxon>Fungi</taxon>
        <taxon>Dikarya</taxon>
        <taxon>Ascomycota</taxon>
        <taxon>Pezizomycotina</taxon>
        <taxon>Sordariomycetes</taxon>
        <taxon>Hypocreomycetidae</taxon>
        <taxon>Hypocreales</taxon>
        <taxon>Clavicipitaceae</taxon>
        <taxon>Metarhizium</taxon>
    </lineage>
</organism>
<comment type="caution">
    <text evidence="14">Lacks conserved residue(s) required for the propagation of feature annotation.</text>
</comment>
<evidence type="ECO:0000259" key="19">
    <source>
        <dbReference type="PROSITE" id="PS51782"/>
    </source>
</evidence>
<feature type="domain" description="LysM" evidence="19">
    <location>
        <begin position="324"/>
        <end position="371"/>
    </location>
</feature>
<feature type="signal peptide" evidence="17">
    <location>
        <begin position="1"/>
        <end position="22"/>
    </location>
</feature>
<dbReference type="InterPro" id="IPR018392">
    <property type="entry name" value="LysM"/>
</dbReference>
<keyword evidence="10" id="KW-0119">Carbohydrate metabolism</keyword>
<evidence type="ECO:0000256" key="12">
    <source>
        <dbReference type="ARBA" id="ARBA00023326"/>
    </source>
</evidence>
<dbReference type="EC" id="3.2.1.14" evidence="4"/>
<evidence type="ECO:0000256" key="5">
    <source>
        <dbReference type="ARBA" id="ARBA00022525"/>
    </source>
</evidence>
<protein>
    <recommendedName>
        <fullName evidence="4">chitinase</fullName>
        <ecNumber evidence="4">3.2.1.14</ecNumber>
    </recommendedName>
</protein>
<dbReference type="Gene3D" id="3.40.390.10">
    <property type="entry name" value="Collagenase (Catalytic Domain)"/>
    <property type="match status" value="1"/>
</dbReference>
<evidence type="ECO:0000313" key="21">
    <source>
        <dbReference type="EMBL" id="EXU97557.1"/>
    </source>
</evidence>
<dbReference type="PANTHER" id="PTHR47700:SF2">
    <property type="entry name" value="CHITINASE"/>
    <property type="match status" value="1"/>
</dbReference>
<dbReference type="PROSITE" id="PS00026">
    <property type="entry name" value="CHIT_BIND_I_1"/>
    <property type="match status" value="1"/>
</dbReference>
<dbReference type="CDD" id="cd00118">
    <property type="entry name" value="LysM"/>
    <property type="match status" value="1"/>
</dbReference>
<dbReference type="Gene3D" id="3.10.50.10">
    <property type="match status" value="1"/>
</dbReference>
<evidence type="ECO:0000256" key="11">
    <source>
        <dbReference type="ARBA" id="ARBA00023295"/>
    </source>
</evidence>
<dbReference type="SMART" id="SM00636">
    <property type="entry name" value="Glyco_18"/>
    <property type="match status" value="1"/>
</dbReference>
<dbReference type="GO" id="GO:0006032">
    <property type="term" value="P:chitin catabolic process"/>
    <property type="evidence" value="ECO:0007669"/>
    <property type="project" value="UniProtKB-KW"/>
</dbReference>
<evidence type="ECO:0000256" key="6">
    <source>
        <dbReference type="ARBA" id="ARBA00022669"/>
    </source>
</evidence>
<dbReference type="Pfam" id="PF00704">
    <property type="entry name" value="Glyco_hydro_18"/>
    <property type="match status" value="1"/>
</dbReference>
<feature type="disulfide bond" evidence="14">
    <location>
        <begin position="484"/>
        <end position="498"/>
    </location>
</feature>
<keyword evidence="5" id="KW-0964">Secreted</keyword>
<dbReference type="PANTHER" id="PTHR47700">
    <property type="entry name" value="V CHITINASE, PUTATIVE (AFU_ORTHOLOGUE AFUA_6G13720)-RELATED"/>
    <property type="match status" value="1"/>
</dbReference>
<evidence type="ECO:0000256" key="17">
    <source>
        <dbReference type="SAM" id="SignalP"/>
    </source>
</evidence>
<dbReference type="Pfam" id="PF01476">
    <property type="entry name" value="LysM"/>
    <property type="match status" value="2"/>
</dbReference>
<evidence type="ECO:0000256" key="1">
    <source>
        <dbReference type="ARBA" id="ARBA00000822"/>
    </source>
</evidence>
<comment type="caution">
    <text evidence="21">The sequence shown here is derived from an EMBL/GenBank/DDBJ whole genome shotgun (WGS) entry which is preliminary data.</text>
</comment>
<dbReference type="InterPro" id="IPR001002">
    <property type="entry name" value="Chitin-bd_1"/>
</dbReference>
<evidence type="ECO:0000256" key="9">
    <source>
        <dbReference type="ARBA" id="ARBA00023026"/>
    </source>
</evidence>
<keyword evidence="6 14" id="KW-0147">Chitin-binding</keyword>
<dbReference type="InterPro" id="IPR024079">
    <property type="entry name" value="MetalloPept_cat_dom_sf"/>
</dbReference>
<dbReference type="HOGENOM" id="CLU_005690_0_0_1"/>
<evidence type="ECO:0000256" key="13">
    <source>
        <dbReference type="ARBA" id="ARBA00044955"/>
    </source>
</evidence>
<evidence type="ECO:0000313" key="22">
    <source>
        <dbReference type="Proteomes" id="UP000030151"/>
    </source>
</evidence>
<evidence type="ECO:0000256" key="2">
    <source>
        <dbReference type="ARBA" id="ARBA00004613"/>
    </source>
</evidence>
<evidence type="ECO:0000256" key="14">
    <source>
        <dbReference type="PROSITE-ProRule" id="PRU00261"/>
    </source>
</evidence>
<dbReference type="PROSITE" id="PS50941">
    <property type="entry name" value="CHIT_BIND_I_2"/>
    <property type="match status" value="1"/>
</dbReference>
<dbReference type="EMBL" id="JELW01000035">
    <property type="protein sequence ID" value="EXU97557.1"/>
    <property type="molecule type" value="Genomic_DNA"/>
</dbReference>
<reference evidence="21 22" key="1">
    <citation type="submission" date="2014-02" db="EMBL/GenBank/DDBJ databases">
        <title>The genome sequence of the entomopathogenic fungus Metarhizium robertsii ARSEF 2575.</title>
        <authorList>
            <person name="Giuliano Garisto Donzelli B."/>
            <person name="Roe B.A."/>
            <person name="Macmil S.L."/>
            <person name="Krasnoff S.B."/>
            <person name="Gibson D.M."/>
        </authorList>
    </citation>
    <scope>NUCLEOTIDE SEQUENCE [LARGE SCALE GENOMIC DNA]</scope>
    <source>
        <strain evidence="21 22">ARSEF 2575</strain>
    </source>
</reference>
<name>A0A014QV38_9HYPO</name>